<feature type="signal peptide" evidence="1">
    <location>
        <begin position="1"/>
        <end position="20"/>
    </location>
</feature>
<name>A0A4R6TAW4_9FLAO</name>
<dbReference type="OrthoDB" id="1114455at2"/>
<feature type="chain" id="PRO_5020313016" evidence="1">
    <location>
        <begin position="21"/>
        <end position="312"/>
    </location>
</feature>
<accession>A0A4R6TAW4</accession>
<proteinExistence type="predicted"/>
<keyword evidence="3" id="KW-1185">Reference proteome</keyword>
<reference evidence="2 3" key="1">
    <citation type="submission" date="2019-03" db="EMBL/GenBank/DDBJ databases">
        <title>Genomic Encyclopedia of Type Strains, Phase III (KMG-III): the genomes of soil and plant-associated and newly described type strains.</title>
        <authorList>
            <person name="Whitman W."/>
        </authorList>
    </citation>
    <scope>NUCLEOTIDE SEQUENCE [LARGE SCALE GENOMIC DNA]</scope>
    <source>
        <strain evidence="2 3">CECT 8283</strain>
    </source>
</reference>
<dbReference type="Pfam" id="PF11751">
    <property type="entry name" value="PorP_SprF"/>
    <property type="match status" value="1"/>
</dbReference>
<evidence type="ECO:0000256" key="1">
    <source>
        <dbReference type="SAM" id="SignalP"/>
    </source>
</evidence>
<dbReference type="Proteomes" id="UP000295390">
    <property type="component" value="Unassembled WGS sequence"/>
</dbReference>
<protein>
    <submittedName>
        <fullName evidence="2">Type IX secretion system PorP/SprF family membrane protein</fullName>
    </submittedName>
</protein>
<evidence type="ECO:0000313" key="2">
    <source>
        <dbReference type="EMBL" id="TDQ24046.1"/>
    </source>
</evidence>
<dbReference type="RefSeq" id="WP_133537372.1">
    <property type="nucleotide sequence ID" value="NZ_SNYH01000005.1"/>
</dbReference>
<keyword evidence="1" id="KW-0732">Signal</keyword>
<dbReference type="AlphaFoldDB" id="A0A4R6TAW4"/>
<comment type="caution">
    <text evidence="2">The sequence shown here is derived from an EMBL/GenBank/DDBJ whole genome shotgun (WGS) entry which is preliminary data.</text>
</comment>
<sequence length="312" mass="35278">MKHYSFLLLIAMISVNVCFSQQDPQYTQYMYNTQVINSGYIGSKTALGFGVLYRTQWSGFEGAPNTGTITFNLPLGVLKRNAIGFSVINDEIGPSNETSLTVDYAYSLLLSGNSRLSFGIKGGISILDVDYTKLNIYDQNDWQFANNIDKKVQPQIGAGIYYNTDKMYVGLSIPNFFNSKHYNSDNINNSNEDAIAIERLHYFIIAGYVFDISSDIKLKPATMFKWVNGSPLQVDLSANFLFNNKFTLGASYRWDAALSAMAGFHISDQLFLGMGYDFQTTDIEEHSNGSYEFFLRFDVFNNPERILTPRFF</sequence>
<dbReference type="NCBIfam" id="TIGR03519">
    <property type="entry name" value="T9SS_PorP_fam"/>
    <property type="match status" value="1"/>
</dbReference>
<evidence type="ECO:0000313" key="3">
    <source>
        <dbReference type="Proteomes" id="UP000295390"/>
    </source>
</evidence>
<dbReference type="InterPro" id="IPR019861">
    <property type="entry name" value="PorP/SprF_Bacteroidetes"/>
</dbReference>
<gene>
    <name evidence="2" type="ORF">DFQ07_2589</name>
</gene>
<organism evidence="2 3">
    <name type="scientific">Tenacibaculum caenipelagi</name>
    <dbReference type="NCBI Taxonomy" id="1325435"/>
    <lineage>
        <taxon>Bacteria</taxon>
        <taxon>Pseudomonadati</taxon>
        <taxon>Bacteroidota</taxon>
        <taxon>Flavobacteriia</taxon>
        <taxon>Flavobacteriales</taxon>
        <taxon>Flavobacteriaceae</taxon>
        <taxon>Tenacibaculum</taxon>
    </lineage>
</organism>
<dbReference type="EMBL" id="SNYH01000005">
    <property type="protein sequence ID" value="TDQ24046.1"/>
    <property type="molecule type" value="Genomic_DNA"/>
</dbReference>